<protein>
    <submittedName>
        <fullName evidence="1">Uncharacterized protein</fullName>
    </submittedName>
</protein>
<dbReference type="AlphaFoldDB" id="A0A7J7IBU3"/>
<proteinExistence type="predicted"/>
<evidence type="ECO:0000313" key="2">
    <source>
        <dbReference type="Proteomes" id="UP000593564"/>
    </source>
</evidence>
<comment type="caution">
    <text evidence="1">The sequence shown here is derived from an EMBL/GenBank/DDBJ whole genome shotgun (WGS) entry which is preliminary data.</text>
</comment>
<organism evidence="1 2">
    <name type="scientific">Camellia sinensis</name>
    <name type="common">Tea plant</name>
    <name type="synonym">Thea sinensis</name>
    <dbReference type="NCBI Taxonomy" id="4442"/>
    <lineage>
        <taxon>Eukaryota</taxon>
        <taxon>Viridiplantae</taxon>
        <taxon>Streptophyta</taxon>
        <taxon>Embryophyta</taxon>
        <taxon>Tracheophyta</taxon>
        <taxon>Spermatophyta</taxon>
        <taxon>Magnoliopsida</taxon>
        <taxon>eudicotyledons</taxon>
        <taxon>Gunneridae</taxon>
        <taxon>Pentapetalae</taxon>
        <taxon>asterids</taxon>
        <taxon>Ericales</taxon>
        <taxon>Theaceae</taxon>
        <taxon>Camellia</taxon>
    </lineage>
</organism>
<name>A0A7J7IBU3_CAMSI</name>
<evidence type="ECO:0000313" key="1">
    <source>
        <dbReference type="EMBL" id="KAF5962047.1"/>
    </source>
</evidence>
<dbReference type="EMBL" id="JACBKZ010000001">
    <property type="protein sequence ID" value="KAF5962047.1"/>
    <property type="molecule type" value="Genomic_DNA"/>
</dbReference>
<keyword evidence="2" id="KW-1185">Reference proteome</keyword>
<reference evidence="2" key="1">
    <citation type="journal article" date="2020" name="Nat. Commun.">
        <title>Genome assembly of wild tea tree DASZ reveals pedigree and selection history of tea varieties.</title>
        <authorList>
            <person name="Zhang W."/>
            <person name="Zhang Y."/>
            <person name="Qiu H."/>
            <person name="Guo Y."/>
            <person name="Wan H."/>
            <person name="Zhang X."/>
            <person name="Scossa F."/>
            <person name="Alseekh S."/>
            <person name="Zhang Q."/>
            <person name="Wang P."/>
            <person name="Xu L."/>
            <person name="Schmidt M.H."/>
            <person name="Jia X."/>
            <person name="Li D."/>
            <person name="Zhu A."/>
            <person name="Guo F."/>
            <person name="Chen W."/>
            <person name="Ni D."/>
            <person name="Usadel B."/>
            <person name="Fernie A.R."/>
            <person name="Wen W."/>
        </authorList>
    </citation>
    <scope>NUCLEOTIDE SEQUENCE [LARGE SCALE GENOMIC DNA]</scope>
    <source>
        <strain evidence="2">cv. G240</strain>
    </source>
</reference>
<reference evidence="1 2" key="2">
    <citation type="submission" date="2020-07" db="EMBL/GenBank/DDBJ databases">
        <title>Genome assembly of wild tea tree DASZ reveals pedigree and selection history of tea varieties.</title>
        <authorList>
            <person name="Zhang W."/>
        </authorList>
    </citation>
    <scope>NUCLEOTIDE SEQUENCE [LARGE SCALE GENOMIC DNA]</scope>
    <source>
        <strain evidence="2">cv. G240</strain>
        <tissue evidence="1">Leaf</tissue>
    </source>
</reference>
<gene>
    <name evidence="1" type="ORF">HYC85_003256</name>
</gene>
<sequence length="60" mass="7084">MSYYFFYSNRYIHEDCKQSRSNFEQTHKAYHIVCKSYNELGRGLDAITISRSPNAKQKTG</sequence>
<accession>A0A7J7IBU3</accession>
<dbReference type="Proteomes" id="UP000593564">
    <property type="component" value="Unassembled WGS sequence"/>
</dbReference>